<comment type="caution">
    <text evidence="2">The sequence shown here is derived from an EMBL/GenBank/DDBJ whole genome shotgun (WGS) entry which is preliminary data.</text>
</comment>
<dbReference type="AlphaFoldDB" id="A0A2K3LXR0"/>
<evidence type="ECO:0000256" key="1">
    <source>
        <dbReference type="SAM" id="MobiDB-lite"/>
    </source>
</evidence>
<dbReference type="Proteomes" id="UP000236291">
    <property type="component" value="Unassembled WGS sequence"/>
</dbReference>
<reference evidence="2 3" key="1">
    <citation type="journal article" date="2014" name="Am. J. Bot.">
        <title>Genome assembly and annotation for red clover (Trifolium pratense; Fabaceae).</title>
        <authorList>
            <person name="Istvanek J."/>
            <person name="Jaros M."/>
            <person name="Krenek A."/>
            <person name="Repkova J."/>
        </authorList>
    </citation>
    <scope>NUCLEOTIDE SEQUENCE [LARGE SCALE GENOMIC DNA]</scope>
    <source>
        <strain evidence="3">cv. Tatra</strain>
        <tissue evidence="2">Young leaves</tissue>
    </source>
</reference>
<sequence length="66" mass="7216">VRLGNINHRVRVQPLRSVHKDSKNTQSVDGFSGWSDSVNGEQGNDSQNKKKKSYGGMYGSSNSTSC</sequence>
<name>A0A2K3LXR0_TRIPR</name>
<protein>
    <submittedName>
        <fullName evidence="2">Uncharacterized protein</fullName>
    </submittedName>
</protein>
<feature type="region of interest" description="Disordered" evidence="1">
    <location>
        <begin position="1"/>
        <end position="66"/>
    </location>
</feature>
<evidence type="ECO:0000313" key="2">
    <source>
        <dbReference type="EMBL" id="PNX83303.1"/>
    </source>
</evidence>
<dbReference type="EMBL" id="ASHM01043825">
    <property type="protein sequence ID" value="PNX83303.1"/>
    <property type="molecule type" value="Genomic_DNA"/>
</dbReference>
<evidence type="ECO:0000313" key="3">
    <source>
        <dbReference type="Proteomes" id="UP000236291"/>
    </source>
</evidence>
<accession>A0A2K3LXR0</accession>
<proteinExistence type="predicted"/>
<feature type="non-terminal residue" evidence="2">
    <location>
        <position position="1"/>
    </location>
</feature>
<organism evidence="2 3">
    <name type="scientific">Trifolium pratense</name>
    <name type="common">Red clover</name>
    <dbReference type="NCBI Taxonomy" id="57577"/>
    <lineage>
        <taxon>Eukaryota</taxon>
        <taxon>Viridiplantae</taxon>
        <taxon>Streptophyta</taxon>
        <taxon>Embryophyta</taxon>
        <taxon>Tracheophyta</taxon>
        <taxon>Spermatophyta</taxon>
        <taxon>Magnoliopsida</taxon>
        <taxon>eudicotyledons</taxon>
        <taxon>Gunneridae</taxon>
        <taxon>Pentapetalae</taxon>
        <taxon>rosids</taxon>
        <taxon>fabids</taxon>
        <taxon>Fabales</taxon>
        <taxon>Fabaceae</taxon>
        <taxon>Papilionoideae</taxon>
        <taxon>50 kb inversion clade</taxon>
        <taxon>NPAAA clade</taxon>
        <taxon>Hologalegina</taxon>
        <taxon>IRL clade</taxon>
        <taxon>Trifolieae</taxon>
        <taxon>Trifolium</taxon>
    </lineage>
</organism>
<gene>
    <name evidence="2" type="ORF">L195_g039343</name>
</gene>
<reference evidence="2 3" key="2">
    <citation type="journal article" date="2017" name="Front. Plant Sci.">
        <title>Gene Classification and Mining of Molecular Markers Useful in Red Clover (Trifolium pratense) Breeding.</title>
        <authorList>
            <person name="Istvanek J."/>
            <person name="Dluhosova J."/>
            <person name="Dluhos P."/>
            <person name="Patkova L."/>
            <person name="Nedelnik J."/>
            <person name="Repkova J."/>
        </authorList>
    </citation>
    <scope>NUCLEOTIDE SEQUENCE [LARGE SCALE GENOMIC DNA]</scope>
    <source>
        <strain evidence="3">cv. Tatra</strain>
        <tissue evidence="2">Young leaves</tissue>
    </source>
</reference>
<feature type="compositionally biased region" description="Polar residues" evidence="1">
    <location>
        <begin position="24"/>
        <end position="46"/>
    </location>
</feature>